<protein>
    <submittedName>
        <fullName evidence="1">Uncharacterized protein</fullName>
    </submittedName>
</protein>
<evidence type="ECO:0000313" key="2">
    <source>
        <dbReference type="Proteomes" id="UP000188318"/>
    </source>
</evidence>
<accession>A0A1R3RS16</accession>
<evidence type="ECO:0000313" key="1">
    <source>
        <dbReference type="EMBL" id="OOF97296.1"/>
    </source>
</evidence>
<sequence length="65" mass="6835">MRKEGEKPVGSPPGGTFGAFANCWLASSHLEPPPAGVCSAGMRGMVREDCSYGSCNYHGSWSSQL</sequence>
<organism evidence="1 2">
    <name type="scientific">Aspergillus carbonarius (strain ITEM 5010)</name>
    <dbReference type="NCBI Taxonomy" id="602072"/>
    <lineage>
        <taxon>Eukaryota</taxon>
        <taxon>Fungi</taxon>
        <taxon>Dikarya</taxon>
        <taxon>Ascomycota</taxon>
        <taxon>Pezizomycotina</taxon>
        <taxon>Eurotiomycetes</taxon>
        <taxon>Eurotiomycetidae</taxon>
        <taxon>Eurotiales</taxon>
        <taxon>Aspergillaceae</taxon>
        <taxon>Aspergillus</taxon>
        <taxon>Aspergillus subgen. Circumdati</taxon>
    </lineage>
</organism>
<feature type="non-terminal residue" evidence="1">
    <location>
        <position position="65"/>
    </location>
</feature>
<name>A0A1R3RS16_ASPC5</name>
<dbReference type="VEuPathDB" id="FungiDB:ASPCADRAFT_206116"/>
<proteinExistence type="predicted"/>
<reference evidence="2" key="1">
    <citation type="journal article" date="2017" name="Genome Biol.">
        <title>Comparative genomics reveals high biological diversity and specific adaptations in the industrially and medically important fungal genus Aspergillus.</title>
        <authorList>
            <person name="de Vries R.P."/>
            <person name="Riley R."/>
            <person name="Wiebenga A."/>
            <person name="Aguilar-Osorio G."/>
            <person name="Amillis S."/>
            <person name="Uchima C.A."/>
            <person name="Anderluh G."/>
            <person name="Asadollahi M."/>
            <person name="Askin M."/>
            <person name="Barry K."/>
            <person name="Battaglia E."/>
            <person name="Bayram O."/>
            <person name="Benocci T."/>
            <person name="Braus-Stromeyer S.A."/>
            <person name="Caldana C."/>
            <person name="Canovas D."/>
            <person name="Cerqueira G.C."/>
            <person name="Chen F."/>
            <person name="Chen W."/>
            <person name="Choi C."/>
            <person name="Clum A."/>
            <person name="Dos Santos R.A."/>
            <person name="Damasio A.R."/>
            <person name="Diallinas G."/>
            <person name="Emri T."/>
            <person name="Fekete E."/>
            <person name="Flipphi M."/>
            <person name="Freyberg S."/>
            <person name="Gallo A."/>
            <person name="Gournas C."/>
            <person name="Habgood R."/>
            <person name="Hainaut M."/>
            <person name="Harispe M.L."/>
            <person name="Henrissat B."/>
            <person name="Hilden K.S."/>
            <person name="Hope R."/>
            <person name="Hossain A."/>
            <person name="Karabika E."/>
            <person name="Karaffa L."/>
            <person name="Karanyi Z."/>
            <person name="Krasevec N."/>
            <person name="Kuo A."/>
            <person name="Kusch H."/>
            <person name="LaButti K."/>
            <person name="Lagendijk E.L."/>
            <person name="Lapidus A."/>
            <person name="Levasseur A."/>
            <person name="Lindquist E."/>
            <person name="Lipzen A."/>
            <person name="Logrieco A.F."/>
            <person name="MacCabe A."/>
            <person name="Maekelae M.R."/>
            <person name="Malavazi I."/>
            <person name="Melin P."/>
            <person name="Meyer V."/>
            <person name="Mielnichuk N."/>
            <person name="Miskei M."/>
            <person name="Molnar A.P."/>
            <person name="Mule G."/>
            <person name="Ngan C.Y."/>
            <person name="Orejas M."/>
            <person name="Orosz E."/>
            <person name="Ouedraogo J.P."/>
            <person name="Overkamp K.M."/>
            <person name="Park H.-S."/>
            <person name="Perrone G."/>
            <person name="Piumi F."/>
            <person name="Punt P.J."/>
            <person name="Ram A.F."/>
            <person name="Ramon A."/>
            <person name="Rauscher S."/>
            <person name="Record E."/>
            <person name="Riano-Pachon D.M."/>
            <person name="Robert V."/>
            <person name="Roehrig J."/>
            <person name="Ruller R."/>
            <person name="Salamov A."/>
            <person name="Salih N.S."/>
            <person name="Samson R.A."/>
            <person name="Sandor E."/>
            <person name="Sanguinetti M."/>
            <person name="Schuetze T."/>
            <person name="Sepcic K."/>
            <person name="Shelest E."/>
            <person name="Sherlock G."/>
            <person name="Sophianopoulou V."/>
            <person name="Squina F.M."/>
            <person name="Sun H."/>
            <person name="Susca A."/>
            <person name="Todd R.B."/>
            <person name="Tsang A."/>
            <person name="Unkles S.E."/>
            <person name="van de Wiele N."/>
            <person name="van Rossen-Uffink D."/>
            <person name="Oliveira J.V."/>
            <person name="Vesth T.C."/>
            <person name="Visser J."/>
            <person name="Yu J.-H."/>
            <person name="Zhou M."/>
            <person name="Andersen M.R."/>
            <person name="Archer D.B."/>
            <person name="Baker S.E."/>
            <person name="Benoit I."/>
            <person name="Brakhage A.A."/>
            <person name="Braus G.H."/>
            <person name="Fischer R."/>
            <person name="Frisvad J.C."/>
            <person name="Goldman G.H."/>
            <person name="Houbraken J."/>
            <person name="Oakley B."/>
            <person name="Pocsi I."/>
            <person name="Scazzocchio C."/>
            <person name="Seiboth B."/>
            <person name="vanKuyk P.A."/>
            <person name="Wortman J."/>
            <person name="Dyer P.S."/>
            <person name="Grigoriev I.V."/>
        </authorList>
    </citation>
    <scope>NUCLEOTIDE SEQUENCE [LARGE SCALE GENOMIC DNA]</scope>
    <source>
        <strain evidence="2">ITEM 5010</strain>
    </source>
</reference>
<dbReference type="Proteomes" id="UP000188318">
    <property type="component" value="Unassembled WGS sequence"/>
</dbReference>
<dbReference type="AlphaFoldDB" id="A0A1R3RS16"/>
<dbReference type="EMBL" id="KV907497">
    <property type="protein sequence ID" value="OOF97296.1"/>
    <property type="molecule type" value="Genomic_DNA"/>
</dbReference>
<keyword evidence="2" id="KW-1185">Reference proteome</keyword>
<gene>
    <name evidence="1" type="ORF">ASPCADRAFT_206116</name>
</gene>